<dbReference type="EC" id="2.1.1.-" evidence="8"/>
<dbReference type="Gene3D" id="3.40.50.150">
    <property type="entry name" value="Vaccinia Virus protein VP39"/>
    <property type="match status" value="1"/>
</dbReference>
<comment type="caution">
    <text evidence="10">The sequence shown here is derived from an EMBL/GenBank/DDBJ whole genome shotgun (WGS) entry which is preliminary data.</text>
</comment>
<dbReference type="GO" id="GO:0015667">
    <property type="term" value="F:site-specific DNA-methyltransferase (cytosine-N4-specific) activity"/>
    <property type="evidence" value="ECO:0007669"/>
    <property type="project" value="UniProtKB-EC"/>
</dbReference>
<sequence>MSIVRTASQFNPDADLVLYEGDCLDLLPHIPSGFVKLVVTSPPYNLGKPYERRLDLDEYLSQQRRVIEECVRVLHDQGSICWQVGNYVDKGEIIPLDIVLYPIFTSLGLHLRNRIVWHFGHGLHASRRFSGRYEVILWFTKTKGNDYTFNLDAVRVPQKYPEKKYYKGPKKGQFSGNPLGKNPGDVWEIPNVKANHVEKTSHPCQFPVELIERLVLAMTDEGDWVLDPFIGVGTTAIAALMHNRKAIGAEIVSDYVKIARERVYLAEKGQLRIRPMERSVYDPDVPKANLPPKFVHLKSVLTQPRLFESRVNYVTEEQGNENRL</sequence>
<dbReference type="AlphaFoldDB" id="A0A3N5APH8"/>
<evidence type="ECO:0000256" key="4">
    <source>
        <dbReference type="ARBA" id="ARBA00022691"/>
    </source>
</evidence>
<evidence type="ECO:0000256" key="8">
    <source>
        <dbReference type="RuleBase" id="RU362026"/>
    </source>
</evidence>
<keyword evidence="6" id="KW-0238">DNA-binding</keyword>
<evidence type="ECO:0000256" key="3">
    <source>
        <dbReference type="ARBA" id="ARBA00022679"/>
    </source>
</evidence>
<dbReference type="RefSeq" id="WP_123928959.1">
    <property type="nucleotide sequence ID" value="NZ_RKRE01000002.1"/>
</dbReference>
<comment type="similarity">
    <text evidence="1">Belongs to the N(4)/N(6)-methyltransferase family. N(4) subfamily.</text>
</comment>
<dbReference type="PROSITE" id="PS00093">
    <property type="entry name" value="N4_MTASE"/>
    <property type="match status" value="1"/>
</dbReference>
<dbReference type="GO" id="GO:0032259">
    <property type="term" value="P:methylation"/>
    <property type="evidence" value="ECO:0007669"/>
    <property type="project" value="UniProtKB-KW"/>
</dbReference>
<keyword evidence="11" id="KW-1185">Reference proteome</keyword>
<evidence type="ECO:0000313" key="10">
    <source>
        <dbReference type="EMBL" id="RPF46764.1"/>
    </source>
</evidence>
<dbReference type="InterPro" id="IPR001091">
    <property type="entry name" value="RM_Methyltransferase"/>
</dbReference>
<dbReference type="InterPro" id="IPR029063">
    <property type="entry name" value="SAM-dependent_MTases_sf"/>
</dbReference>
<dbReference type="Proteomes" id="UP000282654">
    <property type="component" value="Unassembled WGS sequence"/>
</dbReference>
<dbReference type="InterPro" id="IPR002941">
    <property type="entry name" value="DNA_methylase_N4/N6"/>
</dbReference>
<dbReference type="GO" id="GO:0008170">
    <property type="term" value="F:N-methyltransferase activity"/>
    <property type="evidence" value="ECO:0007669"/>
    <property type="project" value="InterPro"/>
</dbReference>
<comment type="catalytic activity">
    <reaction evidence="7">
        <text>a 2'-deoxycytidine in DNA + S-adenosyl-L-methionine = an N(4)-methyl-2'-deoxycytidine in DNA + S-adenosyl-L-homocysteine + H(+)</text>
        <dbReference type="Rhea" id="RHEA:16857"/>
        <dbReference type="Rhea" id="RHEA-COMP:11369"/>
        <dbReference type="Rhea" id="RHEA-COMP:13674"/>
        <dbReference type="ChEBI" id="CHEBI:15378"/>
        <dbReference type="ChEBI" id="CHEBI:57856"/>
        <dbReference type="ChEBI" id="CHEBI:59789"/>
        <dbReference type="ChEBI" id="CHEBI:85452"/>
        <dbReference type="ChEBI" id="CHEBI:137933"/>
        <dbReference type="EC" id="2.1.1.113"/>
    </reaction>
</comment>
<protein>
    <recommendedName>
        <fullName evidence="8">Methyltransferase</fullName>
        <ecNumber evidence="8">2.1.1.-</ecNumber>
    </recommendedName>
</protein>
<dbReference type="InterPro" id="IPR017985">
    <property type="entry name" value="MeTrfase_CN4_CS"/>
</dbReference>
<keyword evidence="4" id="KW-0949">S-adenosyl-L-methionine</keyword>
<dbReference type="SUPFAM" id="SSF53335">
    <property type="entry name" value="S-adenosyl-L-methionine-dependent methyltransferases"/>
    <property type="match status" value="1"/>
</dbReference>
<keyword evidence="2 10" id="KW-0489">Methyltransferase</keyword>
<accession>A0A3N5APH8</accession>
<name>A0A3N5APH8_9THEO</name>
<evidence type="ECO:0000256" key="1">
    <source>
        <dbReference type="ARBA" id="ARBA00010203"/>
    </source>
</evidence>
<dbReference type="EMBL" id="RKRE01000002">
    <property type="protein sequence ID" value="RPF46764.1"/>
    <property type="molecule type" value="Genomic_DNA"/>
</dbReference>
<evidence type="ECO:0000256" key="5">
    <source>
        <dbReference type="ARBA" id="ARBA00022747"/>
    </source>
</evidence>
<keyword evidence="3 10" id="KW-0808">Transferase</keyword>
<dbReference type="Pfam" id="PF01555">
    <property type="entry name" value="N6_N4_Mtase"/>
    <property type="match status" value="1"/>
</dbReference>
<reference evidence="10 11" key="1">
    <citation type="submission" date="2018-11" db="EMBL/GenBank/DDBJ databases">
        <title>Genomic Encyclopedia of Type Strains, Phase IV (KMG-IV): sequencing the most valuable type-strain genomes for metagenomic binning, comparative biology and taxonomic classification.</title>
        <authorList>
            <person name="Goeker M."/>
        </authorList>
    </citation>
    <scope>NUCLEOTIDE SEQUENCE [LARGE SCALE GENOMIC DNA]</scope>
    <source>
        <strain evidence="10 11">DSM 102936</strain>
    </source>
</reference>
<organism evidence="10 11">
    <name type="scientific">Thermodesulfitimonas autotrophica</name>
    <dbReference type="NCBI Taxonomy" id="1894989"/>
    <lineage>
        <taxon>Bacteria</taxon>
        <taxon>Bacillati</taxon>
        <taxon>Bacillota</taxon>
        <taxon>Clostridia</taxon>
        <taxon>Thermoanaerobacterales</taxon>
        <taxon>Thermoanaerobacteraceae</taxon>
        <taxon>Thermodesulfitimonas</taxon>
    </lineage>
</organism>
<dbReference type="OrthoDB" id="9773571at2"/>
<gene>
    <name evidence="10" type="ORF">EDD75_1022</name>
</gene>
<evidence type="ECO:0000256" key="2">
    <source>
        <dbReference type="ARBA" id="ARBA00022603"/>
    </source>
</evidence>
<evidence type="ECO:0000313" key="11">
    <source>
        <dbReference type="Proteomes" id="UP000282654"/>
    </source>
</evidence>
<dbReference type="GO" id="GO:0009307">
    <property type="term" value="P:DNA restriction-modification system"/>
    <property type="evidence" value="ECO:0007669"/>
    <property type="project" value="UniProtKB-KW"/>
</dbReference>
<evidence type="ECO:0000256" key="6">
    <source>
        <dbReference type="ARBA" id="ARBA00023125"/>
    </source>
</evidence>
<feature type="domain" description="DNA methylase N-4/N-6" evidence="9">
    <location>
        <begin position="35"/>
        <end position="260"/>
    </location>
</feature>
<dbReference type="GO" id="GO:0003677">
    <property type="term" value="F:DNA binding"/>
    <property type="evidence" value="ECO:0007669"/>
    <property type="project" value="UniProtKB-KW"/>
</dbReference>
<evidence type="ECO:0000256" key="7">
    <source>
        <dbReference type="ARBA" id="ARBA00049120"/>
    </source>
</evidence>
<evidence type="ECO:0000259" key="9">
    <source>
        <dbReference type="Pfam" id="PF01555"/>
    </source>
</evidence>
<proteinExistence type="inferred from homology"/>
<keyword evidence="5" id="KW-0680">Restriction system</keyword>
<dbReference type="PRINTS" id="PR00508">
    <property type="entry name" value="S21N4MTFRASE"/>
</dbReference>